<evidence type="ECO:0000313" key="2">
    <source>
        <dbReference type="Proteomes" id="UP001466933"/>
    </source>
</evidence>
<evidence type="ECO:0000313" key="1">
    <source>
        <dbReference type="EMBL" id="MEN2469231.1"/>
    </source>
</evidence>
<reference evidence="1 2" key="1">
    <citation type="submission" date="2024-05" db="EMBL/GenBank/DDBJ databases">
        <title>Burkholderia sp. Nov. a novel bacteria isolated from rhizosphere soil of Camellia sinensis.</title>
        <authorList>
            <person name="Dong Y."/>
        </authorList>
    </citation>
    <scope>NUCLEOTIDE SEQUENCE [LARGE SCALE GENOMIC DNA]</scope>
    <source>
        <strain evidence="1 2">GS2Y</strain>
    </source>
</reference>
<gene>
    <name evidence="1" type="ORF">VOI36_04945</name>
</gene>
<dbReference type="Proteomes" id="UP001466933">
    <property type="component" value="Unassembled WGS sequence"/>
</dbReference>
<organism evidence="1 2">
    <name type="scientific">Burkholderia theae</name>
    <dbReference type="NCBI Taxonomy" id="3143496"/>
    <lineage>
        <taxon>Bacteria</taxon>
        <taxon>Pseudomonadati</taxon>
        <taxon>Pseudomonadota</taxon>
        <taxon>Betaproteobacteria</taxon>
        <taxon>Burkholderiales</taxon>
        <taxon>Burkholderiaceae</taxon>
        <taxon>Burkholderia</taxon>
    </lineage>
</organism>
<keyword evidence="2" id="KW-1185">Reference proteome</keyword>
<protein>
    <submittedName>
        <fullName evidence="1">Uncharacterized protein</fullName>
    </submittedName>
</protein>
<comment type="caution">
    <text evidence="1">The sequence shown here is derived from an EMBL/GenBank/DDBJ whole genome shotgun (WGS) entry which is preliminary data.</text>
</comment>
<dbReference type="RefSeq" id="WP_226800655.1">
    <property type="nucleotide sequence ID" value="NZ_JBCPYA010000001.1"/>
</dbReference>
<sequence length="52" mass="5777">MNKTTRGHAPLRWKTGFEPGVSADIPAVAFGVVRMEWQAEPVDAQTARMRHA</sequence>
<dbReference type="EMBL" id="JBCPYA010000001">
    <property type="protein sequence ID" value="MEN2469231.1"/>
    <property type="molecule type" value="Genomic_DNA"/>
</dbReference>
<proteinExistence type="predicted"/>
<accession>A0ABU9WC41</accession>
<name>A0ABU9WC41_9BURK</name>